<comment type="caution">
    <text evidence="1">The sequence shown here is derived from an EMBL/GenBank/DDBJ whole genome shotgun (WGS) entry which is preliminary data.</text>
</comment>
<reference evidence="1 2" key="1">
    <citation type="submission" date="2019-08" db="EMBL/GenBank/DDBJ databases">
        <title>Whole genome sequencing of chitin degrading bacteria Chitinophaga pinensis YS16.</title>
        <authorList>
            <person name="Singh R.P."/>
            <person name="Manchanda G."/>
            <person name="Maurya I.K."/>
            <person name="Joshi N.K."/>
            <person name="Srivastava A.K."/>
        </authorList>
    </citation>
    <scope>NUCLEOTIDE SEQUENCE [LARGE SCALE GENOMIC DNA]</scope>
    <source>
        <strain evidence="1 2">YS-16</strain>
    </source>
</reference>
<dbReference type="RefSeq" id="WP_146305365.1">
    <property type="nucleotide sequence ID" value="NZ_VOHS01000010.1"/>
</dbReference>
<proteinExistence type="predicted"/>
<dbReference type="EMBL" id="VOHS01000010">
    <property type="protein sequence ID" value="TWW00099.1"/>
    <property type="molecule type" value="Genomic_DNA"/>
</dbReference>
<sequence length="59" mass="6608">MPQLHIASLMLVLKDDVFRTFSEKPITVTGEITHSYDSYLDTLQAAAHFLSSHRNCGSL</sequence>
<dbReference type="AlphaFoldDB" id="A0A5C6LWP4"/>
<gene>
    <name evidence="1" type="ORF">FEF09_12165</name>
</gene>
<accession>A0A5C6LWP4</accession>
<protein>
    <submittedName>
        <fullName evidence="1">Uncharacterized protein</fullName>
    </submittedName>
</protein>
<dbReference type="Proteomes" id="UP000318815">
    <property type="component" value="Unassembled WGS sequence"/>
</dbReference>
<keyword evidence="2" id="KW-1185">Reference proteome</keyword>
<organism evidence="1 2">
    <name type="scientific">Chitinophaga pinensis</name>
    <dbReference type="NCBI Taxonomy" id="79329"/>
    <lineage>
        <taxon>Bacteria</taxon>
        <taxon>Pseudomonadati</taxon>
        <taxon>Bacteroidota</taxon>
        <taxon>Chitinophagia</taxon>
        <taxon>Chitinophagales</taxon>
        <taxon>Chitinophagaceae</taxon>
        <taxon>Chitinophaga</taxon>
    </lineage>
</organism>
<name>A0A5C6LWP4_9BACT</name>
<evidence type="ECO:0000313" key="1">
    <source>
        <dbReference type="EMBL" id="TWW00099.1"/>
    </source>
</evidence>
<evidence type="ECO:0000313" key="2">
    <source>
        <dbReference type="Proteomes" id="UP000318815"/>
    </source>
</evidence>